<dbReference type="Proteomes" id="UP000673197">
    <property type="component" value="Unassembled WGS sequence"/>
</dbReference>
<keyword evidence="4" id="KW-1185">Reference proteome</keyword>
<keyword evidence="2" id="KW-0812">Transmembrane</keyword>
<sequence>MTLLCTYTYDPLDRIATLSPLAQALTQRFYCNGRMTTERQGDLMRTLFQADTHLLAQLNREGNDSAVDLIVTDTQNSALGVTIAAQQIDIAYSPYGHRDPDLFGTALPGFTGAQPERVTGHYLLGNGYRAFNPTLMRFNSPDSLSPFGKGGLNAYAYCAGNPVNRIDPTGQMSFISLGAIAGLILTTAGIGATVAGGVTKESNPELSMPLIIAGSVTAALGVAVLGSSVGAALARRANPGRTEVLAGLQPHGAAPGRRAARERVNNFVSGNGALRGRRNGISAPSGPSRGDGSRAFSINERGSAAQRDRPPAYEELFSQGNLELPPPSYDEAMARPARVIEFSSDQIRRSVPDVRETTA</sequence>
<evidence type="ECO:0000256" key="1">
    <source>
        <dbReference type="SAM" id="MobiDB-lite"/>
    </source>
</evidence>
<evidence type="ECO:0000256" key="2">
    <source>
        <dbReference type="SAM" id="Phobius"/>
    </source>
</evidence>
<dbReference type="EMBL" id="JAFFZW010000005">
    <property type="protein sequence ID" value="MBP0946691.1"/>
    <property type="molecule type" value="Genomic_DNA"/>
</dbReference>
<proteinExistence type="predicted"/>
<comment type="caution">
    <text evidence="3">The sequence shown here is derived from an EMBL/GenBank/DDBJ whole genome shotgun (WGS) entry which is preliminary data.</text>
</comment>
<keyword evidence="2" id="KW-1133">Transmembrane helix</keyword>
<dbReference type="InterPro" id="IPR050708">
    <property type="entry name" value="T6SS_VgrG/RHS"/>
</dbReference>
<reference evidence="3 4" key="1">
    <citation type="journal article" date="2022" name="Syst. Appl. Microbiol.">
        <title>Pseudomonas alliivorans sp. nov., a plant-pathogenic bacterium isolated from onion foliage in Georgia, USA.</title>
        <authorList>
            <person name="Zhao M."/>
            <person name="Tyson C."/>
            <person name="Chen H.C."/>
            <person name="Paudel S."/>
            <person name="Gitaitis R."/>
            <person name="Kvitko B."/>
            <person name="Dutta B."/>
        </authorList>
    </citation>
    <scope>NUCLEOTIDE SEQUENCE [LARGE SCALE GENOMIC DNA]</scope>
    <source>
        <strain evidence="3 4">20GA0068</strain>
    </source>
</reference>
<feature type="transmembrane region" description="Helical" evidence="2">
    <location>
        <begin position="210"/>
        <end position="234"/>
    </location>
</feature>
<dbReference type="SUPFAM" id="SSF56399">
    <property type="entry name" value="ADP-ribosylation"/>
    <property type="match status" value="1"/>
</dbReference>
<organism evidence="3 4">
    <name type="scientific">Pseudomonas alliivorans</name>
    <dbReference type="NCBI Taxonomy" id="2810613"/>
    <lineage>
        <taxon>Bacteria</taxon>
        <taxon>Pseudomonadati</taxon>
        <taxon>Pseudomonadota</taxon>
        <taxon>Gammaproteobacteria</taxon>
        <taxon>Pseudomonadales</taxon>
        <taxon>Pseudomonadaceae</taxon>
        <taxon>Pseudomonas</taxon>
    </lineage>
</organism>
<gene>
    <name evidence="3" type="ORF">JTJ32_15305</name>
</gene>
<dbReference type="PANTHER" id="PTHR32305:SF15">
    <property type="entry name" value="PROTEIN RHSA-RELATED"/>
    <property type="match status" value="1"/>
</dbReference>
<dbReference type="NCBIfam" id="TIGR03696">
    <property type="entry name" value="Rhs_assc_core"/>
    <property type="match status" value="1"/>
</dbReference>
<keyword evidence="2" id="KW-0472">Membrane</keyword>
<feature type="transmembrane region" description="Helical" evidence="2">
    <location>
        <begin position="174"/>
        <end position="198"/>
    </location>
</feature>
<evidence type="ECO:0000313" key="3">
    <source>
        <dbReference type="EMBL" id="MBP0946691.1"/>
    </source>
</evidence>
<feature type="region of interest" description="Disordered" evidence="1">
    <location>
        <begin position="268"/>
        <end position="330"/>
    </location>
</feature>
<dbReference type="Gene3D" id="2.180.10.10">
    <property type="entry name" value="RHS repeat-associated core"/>
    <property type="match status" value="1"/>
</dbReference>
<dbReference type="PANTHER" id="PTHR32305">
    <property type="match status" value="1"/>
</dbReference>
<dbReference type="InterPro" id="IPR022385">
    <property type="entry name" value="Rhs_assc_core"/>
</dbReference>
<name>A0ABS4C7V8_9PSED</name>
<accession>A0ABS4C7V8</accession>
<protein>
    <submittedName>
        <fullName evidence="3">RHS repeat-associated core domain-containing protein</fullName>
    </submittedName>
</protein>
<evidence type="ECO:0000313" key="4">
    <source>
        <dbReference type="Proteomes" id="UP000673197"/>
    </source>
</evidence>